<dbReference type="AlphaFoldDB" id="A0A438NGT3"/>
<protein>
    <recommendedName>
        <fullName evidence="3">Cupin 2 conserved barrel domain-containing protein</fullName>
    </recommendedName>
</protein>
<evidence type="ECO:0000313" key="2">
    <source>
        <dbReference type="Proteomes" id="UP000288859"/>
    </source>
</evidence>
<dbReference type="PANTHER" id="PTHR36156">
    <property type="entry name" value="SLR2101 PROTEIN"/>
    <property type="match status" value="1"/>
</dbReference>
<dbReference type="Gene3D" id="2.60.120.10">
    <property type="entry name" value="Jelly Rolls"/>
    <property type="match status" value="1"/>
</dbReference>
<dbReference type="OrthoDB" id="5840532at2759"/>
<dbReference type="InterPro" id="IPR011051">
    <property type="entry name" value="RmlC_Cupin_sf"/>
</dbReference>
<proteinExistence type="predicted"/>
<dbReference type="SUPFAM" id="SSF51182">
    <property type="entry name" value="RmlC-like cupins"/>
    <property type="match status" value="1"/>
</dbReference>
<accession>A0A438NGT3</accession>
<sequence>MSDIPSDQKDKYKLYDLSIPKRHITTHTSDGKSVFYTGLPAEAPRQPITQEVDFRLMYTTSNFPADLGNEADIVKYRDFLEGTKPGLITKGGSVLRICEFAPVGDMEAQPMHRTVSIDYGIVTAGEMECWLDSGEKRSLQVGDIVVQRETNHAWKNPSRDKWARMVFILQEAQPLRIGSEELKEEYGNIPGVAAST</sequence>
<gene>
    <name evidence="1" type="ORF">B0A52_01204</name>
</gene>
<comment type="caution">
    <text evidence="1">The sequence shown here is derived from an EMBL/GenBank/DDBJ whole genome shotgun (WGS) entry which is preliminary data.</text>
</comment>
<dbReference type="Proteomes" id="UP000288859">
    <property type="component" value="Unassembled WGS sequence"/>
</dbReference>
<reference evidence="1 2" key="1">
    <citation type="submission" date="2017-03" db="EMBL/GenBank/DDBJ databases">
        <title>Genomes of endolithic fungi from Antarctica.</title>
        <authorList>
            <person name="Coleine C."/>
            <person name="Masonjones S."/>
            <person name="Stajich J.E."/>
        </authorList>
    </citation>
    <scope>NUCLEOTIDE SEQUENCE [LARGE SCALE GENOMIC DNA]</scope>
    <source>
        <strain evidence="1 2">CCFEE 6314</strain>
    </source>
</reference>
<dbReference type="VEuPathDB" id="FungiDB:PV10_02307"/>
<evidence type="ECO:0000313" key="1">
    <source>
        <dbReference type="EMBL" id="RVX74927.1"/>
    </source>
</evidence>
<name>A0A438NGT3_EXOME</name>
<organism evidence="1 2">
    <name type="scientific">Exophiala mesophila</name>
    <name type="common">Black yeast-like fungus</name>
    <dbReference type="NCBI Taxonomy" id="212818"/>
    <lineage>
        <taxon>Eukaryota</taxon>
        <taxon>Fungi</taxon>
        <taxon>Dikarya</taxon>
        <taxon>Ascomycota</taxon>
        <taxon>Pezizomycotina</taxon>
        <taxon>Eurotiomycetes</taxon>
        <taxon>Chaetothyriomycetidae</taxon>
        <taxon>Chaetothyriales</taxon>
        <taxon>Herpotrichiellaceae</taxon>
        <taxon>Exophiala</taxon>
    </lineage>
</organism>
<evidence type="ECO:0008006" key="3">
    <source>
        <dbReference type="Google" id="ProtNLM"/>
    </source>
</evidence>
<dbReference type="InterPro" id="IPR014710">
    <property type="entry name" value="RmlC-like_jellyroll"/>
</dbReference>
<dbReference type="EMBL" id="NAJM01000003">
    <property type="protein sequence ID" value="RVX74927.1"/>
    <property type="molecule type" value="Genomic_DNA"/>
</dbReference>
<dbReference type="InterPro" id="IPR047142">
    <property type="entry name" value="OryJ/VirC-like"/>
</dbReference>
<dbReference type="PANTHER" id="PTHR36156:SF2">
    <property type="entry name" value="CUPIN TYPE-2 DOMAIN-CONTAINING PROTEIN"/>
    <property type="match status" value="1"/>
</dbReference>
<dbReference type="CDD" id="cd02231">
    <property type="entry name" value="cupin_BLL6423-like"/>
    <property type="match status" value="1"/>
</dbReference>